<proteinExistence type="predicted"/>
<dbReference type="NCBIfam" id="TIGR00254">
    <property type="entry name" value="GGDEF"/>
    <property type="match status" value="1"/>
</dbReference>
<dbReference type="InterPro" id="IPR000160">
    <property type="entry name" value="GGDEF_dom"/>
</dbReference>
<dbReference type="CDD" id="cd01949">
    <property type="entry name" value="GGDEF"/>
    <property type="match status" value="1"/>
</dbReference>
<gene>
    <name evidence="3" type="ORF">FCU45_07190</name>
</gene>
<dbReference type="Gene3D" id="3.30.70.270">
    <property type="match status" value="1"/>
</dbReference>
<reference evidence="3 4" key="1">
    <citation type="submission" date="2019-04" db="EMBL/GenBank/DDBJ databases">
        <title>Sulfurimonas crateris sp. nov. a facultative anaerobic sulfur-oxidizing chemolithautotrophic bacterium isolated from a terrestrial mud vulcano.</title>
        <authorList>
            <person name="Ratnikova N.M."/>
            <person name="Slobodkin A.I."/>
            <person name="Merkel A.Y."/>
            <person name="Novikov A."/>
            <person name="Bonch-Osmolovskaya E.A."/>
            <person name="Slobodkina G.B."/>
        </authorList>
    </citation>
    <scope>NUCLEOTIDE SEQUENCE [LARGE SCALE GENOMIC DNA]</scope>
    <source>
        <strain evidence="3 4">SN118</strain>
    </source>
</reference>
<sequence>MKLELPKKWIRNLKTLDVAFQPIVNIHTGKIFAVEALLRNYKEVGFNSIFELFDEVYEDNLLYSFDLKLRKKALKKLTDVVDYENIKLFYNLDNRLLEMPNFKHGNTGKLLKQYGISKNSICFEISERHEISNSSRMQEVLEHYKSEDFCIAIDDFGVGYSGYKLLYESRPDIIKIDRFFLSDIQKDVKKKLMARSITHLAVQLGIKVIAEGIESKEELLTCRDIGCHFVQGYFIQRPTLEASEILSEYPHILDILSSEKRATESSCKIEAFIDKKPPFTINTEMRSVVEYFQKNPQAETVIIVNSHNEPVGILQENKIKEFIYSPYGRSLLTNNGAKKSKLINLIEACGITEINCNISTIIELFSNNSESIGIILTNNSKYYGFLSARAIISIMNEQNIIHAREQNPLTKLPGNSMIEKLMAEIIESEKTYILCYFDLDNFKAFNDVYGFRNGDRAIILFADILRKNLSLEFFKGHIGGDDFFVAVEADDENEEKYIKTLSKIVKKFEYDARELYSKEDKENGYIISTDRDGNKKKFPLLCVSASLLIVRNGTNKRSADSINTILSIQKKVAKQDSSHISISCLL</sequence>
<dbReference type="EMBL" id="SZPX01000005">
    <property type="protein sequence ID" value="TKI69295.1"/>
    <property type="molecule type" value="Genomic_DNA"/>
</dbReference>
<comment type="caution">
    <text evidence="3">The sequence shown here is derived from an EMBL/GenBank/DDBJ whole genome shotgun (WGS) entry which is preliminary data.</text>
</comment>
<dbReference type="InterPro" id="IPR035919">
    <property type="entry name" value="EAL_sf"/>
</dbReference>
<dbReference type="AlphaFoldDB" id="A0A4U2Z623"/>
<dbReference type="Pfam" id="PF00563">
    <property type="entry name" value="EAL"/>
    <property type="match status" value="1"/>
</dbReference>
<evidence type="ECO:0000259" key="1">
    <source>
        <dbReference type="PROSITE" id="PS50883"/>
    </source>
</evidence>
<protein>
    <submittedName>
        <fullName evidence="3">GGDEF domain-containing protein</fullName>
    </submittedName>
</protein>
<dbReference type="SUPFAM" id="SSF141868">
    <property type="entry name" value="EAL domain-like"/>
    <property type="match status" value="1"/>
</dbReference>
<dbReference type="OrthoDB" id="9777298at2"/>
<dbReference type="CDD" id="cd01948">
    <property type="entry name" value="EAL"/>
    <property type="match status" value="1"/>
</dbReference>
<dbReference type="RefSeq" id="WP_137013777.1">
    <property type="nucleotide sequence ID" value="NZ_SZPX01000005.1"/>
</dbReference>
<keyword evidence="4" id="KW-1185">Reference proteome</keyword>
<evidence type="ECO:0000313" key="4">
    <source>
        <dbReference type="Proteomes" id="UP000309561"/>
    </source>
</evidence>
<dbReference type="PROSITE" id="PS50887">
    <property type="entry name" value="GGDEF"/>
    <property type="match status" value="1"/>
</dbReference>
<dbReference type="SUPFAM" id="SSF55073">
    <property type="entry name" value="Nucleotide cyclase"/>
    <property type="match status" value="1"/>
</dbReference>
<dbReference type="PANTHER" id="PTHR33121">
    <property type="entry name" value="CYCLIC DI-GMP PHOSPHODIESTERASE PDEF"/>
    <property type="match status" value="1"/>
</dbReference>
<evidence type="ECO:0000313" key="3">
    <source>
        <dbReference type="EMBL" id="TKI69295.1"/>
    </source>
</evidence>
<evidence type="ECO:0000259" key="2">
    <source>
        <dbReference type="PROSITE" id="PS50887"/>
    </source>
</evidence>
<dbReference type="PROSITE" id="PS50883">
    <property type="entry name" value="EAL"/>
    <property type="match status" value="1"/>
</dbReference>
<dbReference type="Gene3D" id="3.20.20.450">
    <property type="entry name" value="EAL domain"/>
    <property type="match status" value="1"/>
</dbReference>
<feature type="domain" description="EAL" evidence="1">
    <location>
        <begin position="1"/>
        <end position="252"/>
    </location>
</feature>
<dbReference type="PANTHER" id="PTHR33121:SF76">
    <property type="entry name" value="SIGNALING PROTEIN"/>
    <property type="match status" value="1"/>
</dbReference>
<name>A0A4U2Z623_9BACT</name>
<dbReference type="Pfam" id="PF00990">
    <property type="entry name" value="GGDEF"/>
    <property type="match status" value="1"/>
</dbReference>
<dbReference type="InterPro" id="IPR050706">
    <property type="entry name" value="Cyclic-di-GMP_PDE-like"/>
</dbReference>
<dbReference type="InterPro" id="IPR043128">
    <property type="entry name" value="Rev_trsase/Diguanyl_cyclase"/>
</dbReference>
<dbReference type="InterPro" id="IPR001633">
    <property type="entry name" value="EAL_dom"/>
</dbReference>
<dbReference type="GO" id="GO:0071111">
    <property type="term" value="F:cyclic-guanylate-specific phosphodiesterase activity"/>
    <property type="evidence" value="ECO:0007669"/>
    <property type="project" value="InterPro"/>
</dbReference>
<accession>A0A4U2Z623</accession>
<organism evidence="3 4">
    <name type="scientific">Sulfurimonas crateris</name>
    <dbReference type="NCBI Taxonomy" id="2574727"/>
    <lineage>
        <taxon>Bacteria</taxon>
        <taxon>Pseudomonadati</taxon>
        <taxon>Campylobacterota</taxon>
        <taxon>Epsilonproteobacteria</taxon>
        <taxon>Campylobacterales</taxon>
        <taxon>Sulfurimonadaceae</taxon>
        <taxon>Sulfurimonas</taxon>
    </lineage>
</organism>
<feature type="domain" description="GGDEF" evidence="2">
    <location>
        <begin position="430"/>
        <end position="562"/>
    </location>
</feature>
<dbReference type="SMART" id="SM00052">
    <property type="entry name" value="EAL"/>
    <property type="match status" value="1"/>
</dbReference>
<dbReference type="Proteomes" id="UP000309561">
    <property type="component" value="Unassembled WGS sequence"/>
</dbReference>
<dbReference type="SMART" id="SM00267">
    <property type="entry name" value="GGDEF"/>
    <property type="match status" value="1"/>
</dbReference>
<dbReference type="InterPro" id="IPR029787">
    <property type="entry name" value="Nucleotide_cyclase"/>
</dbReference>